<evidence type="ECO:0000313" key="3">
    <source>
        <dbReference type="EnsemblPlants" id="PAC:32921277.CDS.1"/>
    </source>
</evidence>
<reference evidence="2 4" key="2">
    <citation type="journal article" date="2018" name="Plant J.">
        <title>The Physcomitrella patens chromosome-scale assembly reveals moss genome structure and evolution.</title>
        <authorList>
            <person name="Lang D."/>
            <person name="Ullrich K.K."/>
            <person name="Murat F."/>
            <person name="Fuchs J."/>
            <person name="Jenkins J."/>
            <person name="Haas F.B."/>
            <person name="Piednoel M."/>
            <person name="Gundlach H."/>
            <person name="Van Bel M."/>
            <person name="Meyberg R."/>
            <person name="Vives C."/>
            <person name="Morata J."/>
            <person name="Symeonidi A."/>
            <person name="Hiss M."/>
            <person name="Muchero W."/>
            <person name="Kamisugi Y."/>
            <person name="Saleh O."/>
            <person name="Blanc G."/>
            <person name="Decker E.L."/>
            <person name="van Gessel N."/>
            <person name="Grimwood J."/>
            <person name="Hayes R.D."/>
            <person name="Graham S.W."/>
            <person name="Gunter L.E."/>
            <person name="McDaniel S.F."/>
            <person name="Hoernstein S.N.W."/>
            <person name="Larsson A."/>
            <person name="Li F.W."/>
            <person name="Perroud P.F."/>
            <person name="Phillips J."/>
            <person name="Ranjan P."/>
            <person name="Rokshar D.S."/>
            <person name="Rothfels C.J."/>
            <person name="Schneider L."/>
            <person name="Shu S."/>
            <person name="Stevenson D.W."/>
            <person name="Thummler F."/>
            <person name="Tillich M."/>
            <person name="Villarreal Aguilar J.C."/>
            <person name="Widiez T."/>
            <person name="Wong G.K."/>
            <person name="Wymore A."/>
            <person name="Zhang Y."/>
            <person name="Zimmer A.D."/>
            <person name="Quatrano R.S."/>
            <person name="Mayer K.F.X."/>
            <person name="Goodstein D."/>
            <person name="Casacuberta J.M."/>
            <person name="Vandepoele K."/>
            <person name="Reski R."/>
            <person name="Cuming A.C."/>
            <person name="Tuskan G.A."/>
            <person name="Maumus F."/>
            <person name="Salse J."/>
            <person name="Schmutz J."/>
            <person name="Rensing S.A."/>
        </authorList>
    </citation>
    <scope>NUCLEOTIDE SEQUENCE [LARGE SCALE GENOMIC DNA]</scope>
    <source>
        <strain evidence="3 4">cv. Gransden 2004</strain>
    </source>
</reference>
<feature type="transmembrane region" description="Helical" evidence="1">
    <location>
        <begin position="47"/>
        <end position="67"/>
    </location>
</feature>
<dbReference type="PaxDb" id="3218-PP1S466_9V6.1"/>
<protein>
    <submittedName>
        <fullName evidence="2 3">Uncharacterized protein</fullName>
    </submittedName>
</protein>
<sequence length="153" mass="17525">MFCPSNSVDYGRHSSCCNGRCGTDFLRCQHLLRWHQGWHASLDFANLVLKLLACSGAIIIPFVEFLFRINFRHRQFEAAGTLMNIASKTPDCTLVALVSDKRQLESFLVLVLAFTLTTLVTFYAHYESSTAFFFFFFFFFFCDPKDCVISLQG</sequence>
<reference evidence="2 4" key="1">
    <citation type="journal article" date="2008" name="Science">
        <title>The Physcomitrella genome reveals evolutionary insights into the conquest of land by plants.</title>
        <authorList>
            <person name="Rensing S."/>
            <person name="Lang D."/>
            <person name="Zimmer A."/>
            <person name="Terry A."/>
            <person name="Salamov A."/>
            <person name="Shapiro H."/>
            <person name="Nishiyama T."/>
            <person name="Perroud P.-F."/>
            <person name="Lindquist E."/>
            <person name="Kamisugi Y."/>
            <person name="Tanahashi T."/>
            <person name="Sakakibara K."/>
            <person name="Fujita T."/>
            <person name="Oishi K."/>
            <person name="Shin-I T."/>
            <person name="Kuroki Y."/>
            <person name="Toyoda A."/>
            <person name="Suzuki Y."/>
            <person name="Hashimoto A."/>
            <person name="Yamaguchi K."/>
            <person name="Sugano A."/>
            <person name="Kohara Y."/>
            <person name="Fujiyama A."/>
            <person name="Anterola A."/>
            <person name="Aoki S."/>
            <person name="Ashton N."/>
            <person name="Barbazuk W.B."/>
            <person name="Barker E."/>
            <person name="Bennetzen J."/>
            <person name="Bezanilla M."/>
            <person name="Blankenship R."/>
            <person name="Cho S.H."/>
            <person name="Dutcher S."/>
            <person name="Estelle M."/>
            <person name="Fawcett J.A."/>
            <person name="Gundlach H."/>
            <person name="Hanada K."/>
            <person name="Heyl A."/>
            <person name="Hicks K.A."/>
            <person name="Hugh J."/>
            <person name="Lohr M."/>
            <person name="Mayer K."/>
            <person name="Melkozernov A."/>
            <person name="Murata T."/>
            <person name="Nelson D."/>
            <person name="Pils B."/>
            <person name="Prigge M."/>
            <person name="Reiss B."/>
            <person name="Renner T."/>
            <person name="Rombauts S."/>
            <person name="Rushton P."/>
            <person name="Sanderfoot A."/>
            <person name="Schween G."/>
            <person name="Shiu S.-H."/>
            <person name="Stueber K."/>
            <person name="Theodoulou F.L."/>
            <person name="Tu H."/>
            <person name="Van de Peer Y."/>
            <person name="Verrier P.J."/>
            <person name="Waters E."/>
            <person name="Wood A."/>
            <person name="Yang L."/>
            <person name="Cove D."/>
            <person name="Cuming A."/>
            <person name="Hasebe M."/>
            <person name="Lucas S."/>
            <person name="Mishler D.B."/>
            <person name="Reski R."/>
            <person name="Grigoriev I."/>
            <person name="Quatrano R.S."/>
            <person name="Boore J.L."/>
        </authorList>
    </citation>
    <scope>NUCLEOTIDE SEQUENCE [LARGE SCALE GENOMIC DNA]</scope>
    <source>
        <strain evidence="3 4">cv. Gransden 2004</strain>
    </source>
</reference>
<evidence type="ECO:0000256" key="1">
    <source>
        <dbReference type="SAM" id="Phobius"/>
    </source>
</evidence>
<keyword evidence="1" id="KW-0472">Membrane</keyword>
<proteinExistence type="predicted"/>
<dbReference type="InParanoid" id="A0A2K1KMC8"/>
<evidence type="ECO:0000313" key="4">
    <source>
        <dbReference type="Proteomes" id="UP000006727"/>
    </source>
</evidence>
<accession>A0A2K1KMC8</accession>
<evidence type="ECO:0000313" key="2">
    <source>
        <dbReference type="EMBL" id="PNR54929.1"/>
    </source>
</evidence>
<reference evidence="3" key="3">
    <citation type="submission" date="2020-12" db="UniProtKB">
        <authorList>
            <consortium name="EnsemblPlants"/>
        </authorList>
    </citation>
    <scope>IDENTIFICATION</scope>
</reference>
<keyword evidence="1" id="KW-0812">Transmembrane</keyword>
<organism evidence="2">
    <name type="scientific">Physcomitrium patens</name>
    <name type="common">Spreading-leaved earth moss</name>
    <name type="synonym">Physcomitrella patens</name>
    <dbReference type="NCBI Taxonomy" id="3218"/>
    <lineage>
        <taxon>Eukaryota</taxon>
        <taxon>Viridiplantae</taxon>
        <taxon>Streptophyta</taxon>
        <taxon>Embryophyta</taxon>
        <taxon>Bryophyta</taxon>
        <taxon>Bryophytina</taxon>
        <taxon>Bryopsida</taxon>
        <taxon>Funariidae</taxon>
        <taxon>Funariales</taxon>
        <taxon>Funariaceae</taxon>
        <taxon>Physcomitrium</taxon>
    </lineage>
</organism>
<dbReference type="Proteomes" id="UP000006727">
    <property type="component" value="Chromosome 4"/>
</dbReference>
<feature type="transmembrane region" description="Helical" evidence="1">
    <location>
        <begin position="107"/>
        <end position="126"/>
    </location>
</feature>
<dbReference type="Gramene" id="Pp3c4_5880V3.1">
    <property type="protein sequence ID" value="PAC:32921277.CDS.1"/>
    <property type="gene ID" value="Pp3c4_5880"/>
</dbReference>
<keyword evidence="1" id="KW-1133">Transmembrane helix</keyword>
<dbReference type="EMBL" id="ABEU02000004">
    <property type="protein sequence ID" value="PNR54929.1"/>
    <property type="molecule type" value="Genomic_DNA"/>
</dbReference>
<keyword evidence="4" id="KW-1185">Reference proteome</keyword>
<gene>
    <name evidence="2" type="ORF">PHYPA_005822</name>
</gene>
<name>A0A2K1KMC8_PHYPA</name>
<dbReference type="AlphaFoldDB" id="A0A2K1KMC8"/>
<dbReference type="EnsemblPlants" id="Pp3c4_5880V3.1">
    <property type="protein sequence ID" value="PAC:32921277.CDS.1"/>
    <property type="gene ID" value="Pp3c4_5880"/>
</dbReference>